<dbReference type="GO" id="GO:0003677">
    <property type="term" value="F:DNA binding"/>
    <property type="evidence" value="ECO:0007669"/>
    <property type="project" value="UniProtKB-KW"/>
</dbReference>
<evidence type="ECO:0000313" key="2">
    <source>
        <dbReference type="EMBL" id="OXM55146.1"/>
    </source>
</evidence>
<dbReference type="RefSeq" id="WP_093935092.1">
    <property type="nucleotide sequence ID" value="NZ_NMQT01000063.1"/>
</dbReference>
<evidence type="ECO:0000313" key="3">
    <source>
        <dbReference type="Proteomes" id="UP000215223"/>
    </source>
</evidence>
<reference evidence="2 3" key="1">
    <citation type="submission" date="2017-07" db="EMBL/GenBank/DDBJ databases">
        <title>Amycolatopsis thailandensis Genome sequencing and assembly.</title>
        <authorList>
            <person name="Kaur N."/>
            <person name="Mayilraj S."/>
        </authorList>
    </citation>
    <scope>NUCLEOTIDE SEQUENCE [LARGE SCALE GENOMIC DNA]</scope>
    <source>
        <strain evidence="2 3">JCM 16380</strain>
    </source>
</reference>
<keyword evidence="3" id="KW-1185">Reference proteome</keyword>
<dbReference type="EMBL" id="NMQT01000063">
    <property type="protein sequence ID" value="OXM55146.1"/>
    <property type="molecule type" value="Genomic_DNA"/>
</dbReference>
<protein>
    <submittedName>
        <fullName evidence="2">DNA-binding protein</fullName>
    </submittedName>
</protein>
<dbReference type="Proteomes" id="UP000215223">
    <property type="component" value="Unassembled WGS sequence"/>
</dbReference>
<name>A0A229S893_9PSEU</name>
<organism evidence="2 3">
    <name type="scientific">Amycolatopsis thailandensis</name>
    <dbReference type="NCBI Taxonomy" id="589330"/>
    <lineage>
        <taxon>Bacteria</taxon>
        <taxon>Bacillati</taxon>
        <taxon>Actinomycetota</taxon>
        <taxon>Actinomycetes</taxon>
        <taxon>Pseudonocardiales</taxon>
        <taxon>Pseudonocardiaceae</taxon>
        <taxon>Amycolatopsis</taxon>
    </lineage>
</organism>
<dbReference type="Pfam" id="PF12728">
    <property type="entry name" value="HTH_17"/>
    <property type="match status" value="1"/>
</dbReference>
<dbReference type="InterPro" id="IPR009061">
    <property type="entry name" value="DNA-bd_dom_put_sf"/>
</dbReference>
<dbReference type="InterPro" id="IPR041657">
    <property type="entry name" value="HTH_17"/>
</dbReference>
<accession>A0A229S893</accession>
<gene>
    <name evidence="2" type="ORF">CFP71_18355</name>
</gene>
<comment type="caution">
    <text evidence="2">The sequence shown here is derived from an EMBL/GenBank/DDBJ whole genome shotgun (WGS) entry which is preliminary data.</text>
</comment>
<keyword evidence="2" id="KW-0238">DNA-binding</keyword>
<dbReference type="InterPro" id="IPR036388">
    <property type="entry name" value="WH-like_DNA-bd_sf"/>
</dbReference>
<dbReference type="Gene3D" id="1.10.10.10">
    <property type="entry name" value="Winged helix-like DNA-binding domain superfamily/Winged helix DNA-binding domain"/>
    <property type="match status" value="1"/>
</dbReference>
<proteinExistence type="predicted"/>
<dbReference type="OrthoDB" id="194758at2"/>
<feature type="domain" description="Helix-turn-helix" evidence="1">
    <location>
        <begin position="11"/>
        <end position="62"/>
    </location>
</feature>
<dbReference type="SUPFAM" id="SSF46955">
    <property type="entry name" value="Putative DNA-binding domain"/>
    <property type="match status" value="1"/>
</dbReference>
<dbReference type="AlphaFoldDB" id="A0A229S893"/>
<evidence type="ECO:0000259" key="1">
    <source>
        <dbReference type="Pfam" id="PF12728"/>
    </source>
</evidence>
<sequence>MNDNIARLDTLLSTPELCDFLGISRDTLYEWREINTAPPAIKLPNGHLRFALTAVREWLSGRQERAA</sequence>